<evidence type="ECO:0000256" key="2">
    <source>
        <dbReference type="ARBA" id="ARBA00022475"/>
    </source>
</evidence>
<dbReference type="PANTHER" id="PTHR30213:SF1">
    <property type="entry name" value="INNER MEMBRANE PROTEIN YHJD"/>
    <property type="match status" value="1"/>
</dbReference>
<gene>
    <name evidence="7" type="ordered locus">DR_2609</name>
</gene>
<protein>
    <submittedName>
        <fullName evidence="7">BrkB protein, putative</fullName>
    </submittedName>
</protein>
<keyword evidence="2" id="KW-1003">Cell membrane</keyword>
<dbReference type="eggNOG" id="COG1295">
    <property type="taxonomic scope" value="Bacteria"/>
</dbReference>
<evidence type="ECO:0000256" key="6">
    <source>
        <dbReference type="SAM" id="Phobius"/>
    </source>
</evidence>
<evidence type="ECO:0000256" key="4">
    <source>
        <dbReference type="ARBA" id="ARBA00022989"/>
    </source>
</evidence>
<feature type="transmembrane region" description="Helical" evidence="6">
    <location>
        <begin position="267"/>
        <end position="293"/>
    </location>
</feature>
<evidence type="ECO:0000256" key="5">
    <source>
        <dbReference type="ARBA" id="ARBA00023136"/>
    </source>
</evidence>
<dbReference type="Pfam" id="PF03631">
    <property type="entry name" value="Virul_fac_BrkB"/>
    <property type="match status" value="1"/>
</dbReference>
<evidence type="ECO:0000313" key="8">
    <source>
        <dbReference type="Proteomes" id="UP000002524"/>
    </source>
</evidence>
<dbReference type="STRING" id="243230.DR_2609"/>
<dbReference type="GeneID" id="69518863"/>
<accession>Q9RR86</accession>
<evidence type="ECO:0000313" key="7">
    <source>
        <dbReference type="EMBL" id="AAF12146.1"/>
    </source>
</evidence>
<organism evidence="7 8">
    <name type="scientific">Deinococcus radiodurans (strain ATCC 13939 / DSM 20539 / JCM 16871 / CCUG 27074 / LMG 4051 / NBRC 15346 / NCIMB 9279 / VKM B-1422 / R1)</name>
    <dbReference type="NCBI Taxonomy" id="243230"/>
    <lineage>
        <taxon>Bacteria</taxon>
        <taxon>Thermotogati</taxon>
        <taxon>Deinococcota</taxon>
        <taxon>Deinococci</taxon>
        <taxon>Deinococcales</taxon>
        <taxon>Deinococcaceae</taxon>
        <taxon>Deinococcus</taxon>
    </lineage>
</organism>
<keyword evidence="5 6" id="KW-0472">Membrane</keyword>
<feature type="transmembrane region" description="Helical" evidence="6">
    <location>
        <begin position="237"/>
        <end position="261"/>
    </location>
</feature>
<dbReference type="EnsemblBacteria" id="AAF12146">
    <property type="protein sequence ID" value="AAF12146"/>
    <property type="gene ID" value="DR_2609"/>
</dbReference>
<evidence type="ECO:0000256" key="3">
    <source>
        <dbReference type="ARBA" id="ARBA00022692"/>
    </source>
</evidence>
<dbReference type="AlphaFoldDB" id="Q9RR86"/>
<keyword evidence="4 6" id="KW-1133">Transmembrane helix</keyword>
<dbReference type="PIR" id="G75252">
    <property type="entry name" value="G75252"/>
</dbReference>
<dbReference type="KEGG" id="dra:DR_2609"/>
<proteinExistence type="predicted"/>
<feature type="transmembrane region" description="Helical" evidence="6">
    <location>
        <begin position="389"/>
        <end position="414"/>
    </location>
</feature>
<feature type="transmembrane region" description="Helical" evidence="6">
    <location>
        <begin position="117"/>
        <end position="136"/>
    </location>
</feature>
<dbReference type="GO" id="GO:0005886">
    <property type="term" value="C:plasma membrane"/>
    <property type="evidence" value="ECO:0000318"/>
    <property type="project" value="GO_Central"/>
</dbReference>
<keyword evidence="3 6" id="KW-0812">Transmembrane</keyword>
<dbReference type="OrthoDB" id="9797028at2"/>
<feature type="transmembrane region" description="Helical" evidence="6">
    <location>
        <begin position="203"/>
        <end position="225"/>
    </location>
</feature>
<dbReference type="FunCoup" id="Q9RR86">
    <property type="interactions" value="213"/>
</dbReference>
<feature type="transmembrane region" description="Helical" evidence="6">
    <location>
        <begin position="164"/>
        <end position="183"/>
    </location>
</feature>
<dbReference type="PaxDb" id="243230-DR_2609"/>
<dbReference type="Proteomes" id="UP000002524">
    <property type="component" value="Chromosome 1"/>
</dbReference>
<dbReference type="PANTHER" id="PTHR30213">
    <property type="entry name" value="INNER MEMBRANE PROTEIN YHJD"/>
    <property type="match status" value="1"/>
</dbReference>
<keyword evidence="8" id="KW-1185">Reference proteome</keyword>
<dbReference type="RefSeq" id="WP_010889233.1">
    <property type="nucleotide sequence ID" value="NC_001263.1"/>
</dbReference>
<comment type="subcellular location">
    <subcellularLocation>
        <location evidence="1">Cell membrane</location>
        <topology evidence="1">Multi-pass membrane protein</topology>
    </subcellularLocation>
</comment>
<sequence length="419" mass="43503">MTVRTPSPMPPASGLSAAPPQKFGASDLFGLIGDSAKAFGQDKAPRLAAAISYYGISSLAPLLLFAVAVAGFFLSDAKVVDQLFGPQGSVAQSVGGDAADFLRGLVSNQKGLQRGSVIATLIAFVVTFMGATGLFVQLQDALNSMWGADPAPPQGIGKIVKTRLISFVLILAIGLVLLLFLALNTWLSALAHSLGDSLGVGAVLVRVGTFVLSALLLTPVFAAIFKFLPAVKLEWREVLVGGAVTAVLFSIGQILIGIYFGRAAPGSAFGAAGVLVALLAWIYYSAMIFFFGAELTWVYSQKFGTRAGGAANTAKKAALAVAGANVSTEPGEQEKAAQAAALRQGKPIRDHRGRIVRTGGRRPRPALLTSMPRPGQAVANRRPALLPSLVAAVWNAFAALLAVPTVLILGLFGLGKKKR</sequence>
<dbReference type="InterPro" id="IPR017039">
    <property type="entry name" value="Virul_fac_BrkB"/>
</dbReference>
<dbReference type="HOGENOM" id="CLU_045539_5_1_0"/>
<reference evidence="7 8" key="1">
    <citation type="journal article" date="1999" name="Science">
        <title>Genome sequence of the radioresistant bacterium Deinococcus radiodurans R1.</title>
        <authorList>
            <person name="White O."/>
            <person name="Eisen J.A."/>
            <person name="Heidelberg J.F."/>
            <person name="Hickey E.K."/>
            <person name="Peterson J.D."/>
            <person name="Dodson R.J."/>
            <person name="Haft D.H."/>
            <person name="Gwinn M.L."/>
            <person name="Nelson W.C."/>
            <person name="Richardson D.L."/>
            <person name="Moffat K.S."/>
            <person name="Qin H."/>
            <person name="Jiang L."/>
            <person name="Pamphile W."/>
            <person name="Crosby M."/>
            <person name="Shen M."/>
            <person name="Vamathevan J.J."/>
            <person name="Lam P."/>
            <person name="McDonald L."/>
            <person name="Utterback T."/>
            <person name="Zalewski C."/>
            <person name="Makarova K.S."/>
            <person name="Aravind L."/>
            <person name="Daly M.J."/>
            <person name="Minton K.W."/>
            <person name="Fleischmann R.D."/>
            <person name="Ketchum K.A."/>
            <person name="Nelson K.E."/>
            <person name="Salzberg S."/>
            <person name="Smith H.O."/>
            <person name="Venter J.C."/>
            <person name="Fraser C.M."/>
        </authorList>
    </citation>
    <scope>NUCLEOTIDE SEQUENCE [LARGE SCALE GENOMIC DNA]</scope>
    <source>
        <strain evidence="8">ATCC 13939 / DSM 20539 / JCM 16871 / LMG 4051 / NBRC 15346 / NCIMB 9279 / R1 / VKM B-1422</strain>
    </source>
</reference>
<dbReference type="InParanoid" id="Q9RR86"/>
<feature type="transmembrane region" description="Helical" evidence="6">
    <location>
        <begin position="51"/>
        <end position="74"/>
    </location>
</feature>
<evidence type="ECO:0000256" key="1">
    <source>
        <dbReference type="ARBA" id="ARBA00004651"/>
    </source>
</evidence>
<dbReference type="EMBL" id="AE000513">
    <property type="protein sequence ID" value="AAF12146.1"/>
    <property type="molecule type" value="Genomic_DNA"/>
</dbReference>
<name>Q9RR86_DEIRA</name>
<dbReference type="PATRIC" id="fig|243230.17.peg.2856"/>
<dbReference type="GO" id="GO:0015920">
    <property type="term" value="P:lipopolysaccharide transport"/>
    <property type="evidence" value="ECO:0000318"/>
    <property type="project" value="GO_Central"/>
</dbReference>